<feature type="chain" id="PRO_5004249717" description="DUF5050 domain-containing protein" evidence="1">
    <location>
        <begin position="22"/>
        <end position="314"/>
    </location>
</feature>
<dbReference type="GeneID" id="8624720"/>
<name>Q54PA6_DICDI</name>
<dbReference type="InParanoid" id="Q54PA6"/>
<dbReference type="PANTHER" id="PTHR32256">
    <property type="match status" value="1"/>
</dbReference>
<feature type="signal peptide" evidence="1">
    <location>
        <begin position="1"/>
        <end position="21"/>
    </location>
</feature>
<dbReference type="VEuPathDB" id="AmoebaDB:DDB_G0284675"/>
<dbReference type="HOGENOM" id="CLU_886881_0_0_1"/>
<sequence length="314" mass="35576">MKLKIILILLITISLATKCLSLIEICSDPNRYSRILLDKVNEQIDCLFLGNGETPFIYSVPMHSKSVWRKFFNLPDGYINLLWRNPITGDFIVGDNSLQPDGHRSATIFNTTSRELGKVISSSSLNTAYKNYFSVANAGSFAYDPTNNLIYMCSVYERGVFPLTSTSMDKATVGIRETGTCEQIRIMNNVFYFLDFALNGTKSNIYSNTTGELFNHYASSPILVSDTTIKDFDVSSTHLYYANSFTNKLFEIPLPSLKNYSPKREILNFMPDSFGYHNGYIYYSFKNSLKKISVDPNSNSKPELIYDFDTTGSY</sequence>
<dbReference type="InterPro" id="IPR053369">
    <property type="entry name" value="SrfA-induced_signal"/>
</dbReference>
<proteinExistence type="predicted"/>
<evidence type="ECO:0000256" key="1">
    <source>
        <dbReference type="SAM" id="SignalP"/>
    </source>
</evidence>
<dbReference type="SMR" id="Q54PA6"/>
<organism evidence="2 3">
    <name type="scientific">Dictyostelium discoideum</name>
    <name type="common">Social amoeba</name>
    <dbReference type="NCBI Taxonomy" id="44689"/>
    <lineage>
        <taxon>Eukaryota</taxon>
        <taxon>Amoebozoa</taxon>
        <taxon>Evosea</taxon>
        <taxon>Eumycetozoa</taxon>
        <taxon>Dictyostelia</taxon>
        <taxon>Dictyosteliales</taxon>
        <taxon>Dictyosteliaceae</taxon>
        <taxon>Dictyostelium</taxon>
    </lineage>
</organism>
<reference evidence="2 3" key="1">
    <citation type="journal article" date="2005" name="Nature">
        <title>The genome of the social amoeba Dictyostelium discoideum.</title>
        <authorList>
            <consortium name="The Dictyostelium discoideum Sequencing Consortium"/>
            <person name="Eichinger L."/>
            <person name="Pachebat J.A."/>
            <person name="Glockner G."/>
            <person name="Rajandream M.A."/>
            <person name="Sucgang R."/>
            <person name="Berriman M."/>
            <person name="Song J."/>
            <person name="Olsen R."/>
            <person name="Szafranski K."/>
            <person name="Xu Q."/>
            <person name="Tunggal B."/>
            <person name="Kummerfeld S."/>
            <person name="Madera M."/>
            <person name="Konfortov B.A."/>
            <person name="Rivero F."/>
            <person name="Bankier A.T."/>
            <person name="Lehmann R."/>
            <person name="Hamlin N."/>
            <person name="Davies R."/>
            <person name="Gaudet P."/>
            <person name="Fey P."/>
            <person name="Pilcher K."/>
            <person name="Chen G."/>
            <person name="Saunders D."/>
            <person name="Sodergren E."/>
            <person name="Davis P."/>
            <person name="Kerhornou A."/>
            <person name="Nie X."/>
            <person name="Hall N."/>
            <person name="Anjard C."/>
            <person name="Hemphill L."/>
            <person name="Bason N."/>
            <person name="Farbrother P."/>
            <person name="Desany B."/>
            <person name="Just E."/>
            <person name="Morio T."/>
            <person name="Rost R."/>
            <person name="Churcher C."/>
            <person name="Cooper J."/>
            <person name="Haydock S."/>
            <person name="van Driessche N."/>
            <person name="Cronin A."/>
            <person name="Goodhead I."/>
            <person name="Muzny D."/>
            <person name="Mourier T."/>
            <person name="Pain A."/>
            <person name="Lu M."/>
            <person name="Harper D."/>
            <person name="Lindsay R."/>
            <person name="Hauser H."/>
            <person name="James K."/>
            <person name="Quiles M."/>
            <person name="Madan Babu M."/>
            <person name="Saito T."/>
            <person name="Buchrieser C."/>
            <person name="Wardroper A."/>
            <person name="Felder M."/>
            <person name="Thangavelu M."/>
            <person name="Johnson D."/>
            <person name="Knights A."/>
            <person name="Loulseged H."/>
            <person name="Mungall K."/>
            <person name="Oliver K."/>
            <person name="Price C."/>
            <person name="Quail M.A."/>
            <person name="Urushihara H."/>
            <person name="Hernandez J."/>
            <person name="Rabbinowitsch E."/>
            <person name="Steffen D."/>
            <person name="Sanders M."/>
            <person name="Ma J."/>
            <person name="Kohara Y."/>
            <person name="Sharp S."/>
            <person name="Simmonds M."/>
            <person name="Spiegler S."/>
            <person name="Tivey A."/>
            <person name="Sugano S."/>
            <person name="White B."/>
            <person name="Walker D."/>
            <person name="Woodward J."/>
            <person name="Winckler T."/>
            <person name="Tanaka Y."/>
            <person name="Shaulsky G."/>
            <person name="Schleicher M."/>
            <person name="Weinstock G."/>
            <person name="Rosenthal A."/>
            <person name="Cox E.C."/>
            <person name="Chisholm R.L."/>
            <person name="Gibbs R."/>
            <person name="Loomis W.F."/>
            <person name="Platzer M."/>
            <person name="Kay R.R."/>
            <person name="Williams J."/>
            <person name="Dear P.H."/>
            <person name="Noegel A.A."/>
            <person name="Barrell B."/>
            <person name="Kuspa A."/>
        </authorList>
    </citation>
    <scope>NUCLEOTIDE SEQUENCE [LARGE SCALE GENOMIC DNA]</scope>
    <source>
        <strain evidence="2 3">AX4</strain>
    </source>
</reference>
<dbReference type="SUPFAM" id="SSF63825">
    <property type="entry name" value="YWTD domain"/>
    <property type="match status" value="1"/>
</dbReference>
<dbReference type="RefSeq" id="XP_638469.1">
    <property type="nucleotide sequence ID" value="XM_633377.1"/>
</dbReference>
<gene>
    <name evidence="2" type="ORF">DDB_G0284675</name>
</gene>
<dbReference type="KEGG" id="ddi:DDB_G0284675"/>
<dbReference type="Proteomes" id="UP000002195">
    <property type="component" value="Unassembled WGS sequence"/>
</dbReference>
<dbReference type="dictyBase" id="DDB_G0284675"/>
<dbReference type="PANTHER" id="PTHR32256:SF2">
    <property type="entry name" value="DUF5050 DOMAIN-CONTAINING PROTEIN-RELATED"/>
    <property type="match status" value="1"/>
</dbReference>
<evidence type="ECO:0000313" key="3">
    <source>
        <dbReference type="Proteomes" id="UP000002195"/>
    </source>
</evidence>
<dbReference type="PhylomeDB" id="Q54PA6"/>
<accession>Q54PA6</accession>
<protein>
    <recommendedName>
        <fullName evidence="4">DUF5050 domain-containing protein</fullName>
    </recommendedName>
</protein>
<keyword evidence="1" id="KW-0732">Signal</keyword>
<dbReference type="EMBL" id="AAFI02000070">
    <property type="protein sequence ID" value="EAL65107.1"/>
    <property type="molecule type" value="Genomic_DNA"/>
</dbReference>
<dbReference type="AlphaFoldDB" id="Q54PA6"/>
<keyword evidence="3" id="KW-1185">Reference proteome</keyword>
<evidence type="ECO:0008006" key="4">
    <source>
        <dbReference type="Google" id="ProtNLM"/>
    </source>
</evidence>
<comment type="caution">
    <text evidence="2">The sequence shown here is derived from an EMBL/GenBank/DDBJ whole genome shotgun (WGS) entry which is preliminary data.</text>
</comment>
<dbReference type="PaxDb" id="44689-DDB0186135"/>
<evidence type="ECO:0000313" key="2">
    <source>
        <dbReference type="EMBL" id="EAL65107.1"/>
    </source>
</evidence>